<dbReference type="EMBL" id="FPBF01000002">
    <property type="protein sequence ID" value="SFT77399.1"/>
    <property type="molecule type" value="Genomic_DNA"/>
</dbReference>
<evidence type="ECO:0000313" key="1">
    <source>
        <dbReference type="EMBL" id="SFT77399.1"/>
    </source>
</evidence>
<keyword evidence="2" id="KW-1185">Reference proteome</keyword>
<evidence type="ECO:0000313" key="2">
    <source>
        <dbReference type="Proteomes" id="UP000199673"/>
    </source>
</evidence>
<reference evidence="2" key="1">
    <citation type="submission" date="2016-10" db="EMBL/GenBank/DDBJ databases">
        <authorList>
            <person name="Varghese N."/>
            <person name="Submissions S."/>
        </authorList>
    </citation>
    <scope>NUCLEOTIDE SEQUENCE [LARGE SCALE GENOMIC DNA]</scope>
    <source>
        <strain evidence="2">DSM 23445</strain>
    </source>
</reference>
<accession>A0A1I7AR38</accession>
<dbReference type="STRING" id="305507.SAMN04489724_2147"/>
<gene>
    <name evidence="1" type="ORF">SAMN04489724_2147</name>
</gene>
<sequence>MLVNLRSHNGRTARSLNLNYTLSEMLIYKMLGSIPFLKTNTYDNILKKPE</sequence>
<dbReference type="AlphaFoldDB" id="A0A1I7AR38"/>
<proteinExistence type="predicted"/>
<name>A0A1I7AR38_9BACT</name>
<protein>
    <submittedName>
        <fullName evidence="1">Uncharacterized protein</fullName>
    </submittedName>
</protein>
<dbReference type="Proteomes" id="UP000199673">
    <property type="component" value="Unassembled WGS sequence"/>
</dbReference>
<organism evidence="1 2">
    <name type="scientific">Algoriphagus locisalis</name>
    <dbReference type="NCBI Taxonomy" id="305507"/>
    <lineage>
        <taxon>Bacteria</taxon>
        <taxon>Pseudomonadati</taxon>
        <taxon>Bacteroidota</taxon>
        <taxon>Cytophagia</taxon>
        <taxon>Cytophagales</taxon>
        <taxon>Cyclobacteriaceae</taxon>
        <taxon>Algoriphagus</taxon>
    </lineage>
</organism>